<dbReference type="Proteomes" id="UP000600918">
    <property type="component" value="Unassembled WGS sequence"/>
</dbReference>
<comment type="caution">
    <text evidence="2">The sequence shown here is derived from an EMBL/GenBank/DDBJ whole genome shotgun (WGS) entry which is preliminary data.</text>
</comment>
<feature type="region of interest" description="Disordered" evidence="1">
    <location>
        <begin position="1"/>
        <end position="34"/>
    </location>
</feature>
<evidence type="ECO:0000313" key="2">
    <source>
        <dbReference type="EMBL" id="KAF7410650.1"/>
    </source>
</evidence>
<dbReference type="EMBL" id="JACSDY010000013">
    <property type="protein sequence ID" value="KAF7410650.1"/>
    <property type="molecule type" value="Genomic_DNA"/>
</dbReference>
<protein>
    <submittedName>
        <fullName evidence="2">Uncharacterized protein</fullName>
    </submittedName>
</protein>
<evidence type="ECO:0000256" key="1">
    <source>
        <dbReference type="SAM" id="MobiDB-lite"/>
    </source>
</evidence>
<accession>A0A834KQB9</accession>
<name>A0A834KQB9_VESPE</name>
<keyword evidence="3" id="KW-1185">Reference proteome</keyword>
<organism evidence="2 3">
    <name type="scientific">Vespula pensylvanica</name>
    <name type="common">Western yellow jacket</name>
    <name type="synonym">Wasp</name>
    <dbReference type="NCBI Taxonomy" id="30213"/>
    <lineage>
        <taxon>Eukaryota</taxon>
        <taxon>Metazoa</taxon>
        <taxon>Ecdysozoa</taxon>
        <taxon>Arthropoda</taxon>
        <taxon>Hexapoda</taxon>
        <taxon>Insecta</taxon>
        <taxon>Pterygota</taxon>
        <taxon>Neoptera</taxon>
        <taxon>Endopterygota</taxon>
        <taxon>Hymenoptera</taxon>
        <taxon>Apocrita</taxon>
        <taxon>Aculeata</taxon>
        <taxon>Vespoidea</taxon>
        <taxon>Vespidae</taxon>
        <taxon>Vespinae</taxon>
        <taxon>Vespula</taxon>
    </lineage>
</organism>
<sequence>MLSKGGESYFVLSNDEPPKIPRNSGGDAMLPQSHFGTPLPRLYPSASTFDFSRPAEFGRYRNPQAKAPLRNRTPADHYYQTAIRSNPCYSDFLQPQASRILIFSRPTIPEEYHRVSSKAAYQRTSL</sequence>
<dbReference type="AlphaFoldDB" id="A0A834KQB9"/>
<gene>
    <name evidence="2" type="ORF">H0235_013257</name>
</gene>
<evidence type="ECO:0000313" key="3">
    <source>
        <dbReference type="Proteomes" id="UP000600918"/>
    </source>
</evidence>
<proteinExistence type="predicted"/>
<reference evidence="2" key="1">
    <citation type="journal article" date="2020" name="G3 (Bethesda)">
        <title>High-Quality Assemblies for Three Invasive Social Wasps from the &lt;i&gt;Vespula&lt;/i&gt; Genus.</title>
        <authorList>
            <person name="Harrop T.W.R."/>
            <person name="Guhlin J."/>
            <person name="McLaughlin G.M."/>
            <person name="Permina E."/>
            <person name="Stockwell P."/>
            <person name="Gilligan J."/>
            <person name="Le Lec M.F."/>
            <person name="Gruber M.A.M."/>
            <person name="Quinn O."/>
            <person name="Lovegrove M."/>
            <person name="Duncan E.J."/>
            <person name="Remnant E.J."/>
            <person name="Van Eeckhoven J."/>
            <person name="Graham B."/>
            <person name="Knapp R.A."/>
            <person name="Langford K.W."/>
            <person name="Kronenberg Z."/>
            <person name="Press M.O."/>
            <person name="Eacker S.M."/>
            <person name="Wilson-Rankin E.E."/>
            <person name="Purcell J."/>
            <person name="Lester P.J."/>
            <person name="Dearden P.K."/>
        </authorList>
    </citation>
    <scope>NUCLEOTIDE SEQUENCE</scope>
    <source>
        <strain evidence="2">Volc-1</strain>
    </source>
</reference>